<reference evidence="4" key="1">
    <citation type="submission" date="2019-10" db="EMBL/GenBank/DDBJ databases">
        <title>Streptomyces sp. nov., a novel actinobacterium isolated from alkaline environment.</title>
        <authorList>
            <person name="Golinska P."/>
        </authorList>
    </citation>
    <scope>NUCLEOTIDE SEQUENCE [LARGE SCALE GENOMIC DNA]</scope>
    <source>
        <strain evidence="4">DSM 42108</strain>
    </source>
</reference>
<dbReference type="EMBL" id="VKHS01000251">
    <property type="protein sequence ID" value="MBB0230274.1"/>
    <property type="molecule type" value="Genomic_DNA"/>
</dbReference>
<feature type="compositionally biased region" description="Basic and acidic residues" evidence="1">
    <location>
        <begin position="119"/>
        <end position="130"/>
    </location>
</feature>
<evidence type="ECO:0000313" key="3">
    <source>
        <dbReference type="EMBL" id="MBB0230274.1"/>
    </source>
</evidence>
<evidence type="ECO:0000313" key="4">
    <source>
        <dbReference type="Proteomes" id="UP000530234"/>
    </source>
</evidence>
<accession>A0A7W3XWV9</accession>
<protein>
    <submittedName>
        <fullName evidence="3">DUF4229 domain-containing protein</fullName>
    </submittedName>
</protein>
<keyword evidence="2" id="KW-0812">Transmembrane</keyword>
<dbReference type="Pfam" id="PF14012">
    <property type="entry name" value="DUF4229"/>
    <property type="match status" value="1"/>
</dbReference>
<feature type="transmembrane region" description="Helical" evidence="2">
    <location>
        <begin position="68"/>
        <end position="86"/>
    </location>
</feature>
<evidence type="ECO:0000256" key="2">
    <source>
        <dbReference type="SAM" id="Phobius"/>
    </source>
</evidence>
<feature type="transmembrane region" description="Helical" evidence="2">
    <location>
        <begin position="36"/>
        <end position="62"/>
    </location>
</feature>
<keyword evidence="2" id="KW-1133">Transmembrane helix</keyword>
<feature type="region of interest" description="Disordered" evidence="1">
    <location>
        <begin position="104"/>
        <end position="130"/>
    </location>
</feature>
<dbReference type="InterPro" id="IPR025323">
    <property type="entry name" value="DUF4229"/>
</dbReference>
<dbReference type="Proteomes" id="UP000530234">
    <property type="component" value="Unassembled WGS sequence"/>
</dbReference>
<evidence type="ECO:0000256" key="1">
    <source>
        <dbReference type="SAM" id="MobiDB-lite"/>
    </source>
</evidence>
<keyword evidence="4" id="KW-1185">Reference proteome</keyword>
<gene>
    <name evidence="3" type="ORF">FOE67_12325</name>
</gene>
<name>A0A7W3XWV9_9ACTN</name>
<dbReference type="AlphaFoldDB" id="A0A7W3XWV9"/>
<comment type="caution">
    <text evidence="3">The sequence shown here is derived from an EMBL/GenBank/DDBJ whole genome shotgun (WGS) entry which is preliminary data.</text>
</comment>
<organism evidence="3 4">
    <name type="scientific">Streptomyces calidiresistens</name>
    <dbReference type="NCBI Taxonomy" id="1485586"/>
    <lineage>
        <taxon>Bacteria</taxon>
        <taxon>Bacillati</taxon>
        <taxon>Actinomycetota</taxon>
        <taxon>Actinomycetes</taxon>
        <taxon>Kitasatosporales</taxon>
        <taxon>Streptomycetaceae</taxon>
        <taxon>Streptomyces</taxon>
    </lineage>
</organism>
<sequence>MLHWRGPLSRRPLRTTRKGSDPAVTRSQYATLRYTALRLGVFAACLIVVTGLSWVGLIPAGIGESQPFWLVALAILISAPISYVVLRRQREAMSEQVIDGVGRAKQRLRANQTMEDGPEDRPRDGAATRG</sequence>
<proteinExistence type="predicted"/>
<feature type="region of interest" description="Disordered" evidence="1">
    <location>
        <begin position="1"/>
        <end position="21"/>
    </location>
</feature>
<keyword evidence="2" id="KW-0472">Membrane</keyword>